<dbReference type="InterPro" id="IPR002909">
    <property type="entry name" value="IPT_dom"/>
</dbReference>
<evidence type="ECO:0000256" key="2">
    <source>
        <dbReference type="SAM" id="Phobius"/>
    </source>
</evidence>
<dbReference type="InterPro" id="IPR014756">
    <property type="entry name" value="Ig_E-set"/>
</dbReference>
<evidence type="ECO:0000259" key="3">
    <source>
        <dbReference type="SMART" id="SM00429"/>
    </source>
</evidence>
<keyword evidence="2" id="KW-0812">Transmembrane</keyword>
<dbReference type="Gene3D" id="2.60.40.10">
    <property type="entry name" value="Immunoglobulins"/>
    <property type="match status" value="15"/>
</dbReference>
<dbReference type="InterPro" id="IPR013783">
    <property type="entry name" value="Ig-like_fold"/>
</dbReference>
<feature type="domain" description="IPT/TIG" evidence="3">
    <location>
        <begin position="1839"/>
        <end position="1931"/>
    </location>
</feature>
<protein>
    <recommendedName>
        <fullName evidence="3">IPT/TIG domain-containing protein</fullName>
    </recommendedName>
</protein>
<proteinExistence type="predicted"/>
<feature type="domain" description="IPT/TIG" evidence="3">
    <location>
        <begin position="2360"/>
        <end position="2444"/>
    </location>
</feature>
<organism evidence="4">
    <name type="scientific">Mantoniella antarctica</name>
    <dbReference type="NCBI Taxonomy" id="81844"/>
    <lineage>
        <taxon>Eukaryota</taxon>
        <taxon>Viridiplantae</taxon>
        <taxon>Chlorophyta</taxon>
        <taxon>Mamiellophyceae</taxon>
        <taxon>Mamiellales</taxon>
        <taxon>Mamiellaceae</taxon>
        <taxon>Mantoniella</taxon>
    </lineage>
</organism>
<dbReference type="Pfam" id="PF01833">
    <property type="entry name" value="TIG"/>
    <property type="match status" value="11"/>
</dbReference>
<dbReference type="SUPFAM" id="SSF81296">
    <property type="entry name" value="E set domains"/>
    <property type="match status" value="8"/>
</dbReference>
<accession>A0A7S0SIQ7</accession>
<dbReference type="InterPro" id="IPR052014">
    <property type="entry name" value="Dictyostelium_Tiger"/>
</dbReference>
<feature type="transmembrane region" description="Helical" evidence="2">
    <location>
        <begin position="3888"/>
        <end position="3911"/>
    </location>
</feature>
<dbReference type="CDD" id="cd00603">
    <property type="entry name" value="IPT_PCSR"/>
    <property type="match status" value="4"/>
</dbReference>
<name>A0A7S0SIQ7_9CHLO</name>
<keyword evidence="1" id="KW-0325">Glycoprotein</keyword>
<sequence>MDAGGGTRSRRGGCGMINAAVSHRVLGLLMVLFTTCVPRAATAATFSLTLGASTVEYVEQGNGTFVDEGLRIKDGDNTFDIVSASVTLTTPDSNDMLQYGRQVSNGVSAAPYLYESSTGLMTISGTVNSNAYEIWLTNIFFTNMNDRPKAGTRTVVFEVCRAADDCLTATKTIVVTPVNDKPMLTLSSALFSYTEMTGKQYVDATLTVTDPDTDTLSKASVQISGGYDSGKDVLSCENDPATLSVGGTSYGLSQSWNATTGTLTVSTSGTAPLSVWETILREVQYENPSQHPASETRTFTFKAYDGSDWSDEETRQMTFITINEKPVIALSQTLRTYNEQDAPASVIYMDVDTGLTVTDVDTSQMVNATVKVAVGHEANKDFLRFTNTSTITGSFDAATGILTLTGVSNRADYQAALRTVQYYNAAANAAAGTRQIEFHVTDSEGKTSDAVFVDVTFVIENDAPVMEIVTTTVEWIHSSFILQPTLNLTDKDHVTLANATVTLVQGQGFDSLVDTLTATKTAGVHDMIEVSYDNDLGRLLLSGPGSPAAYQSLLRTVRLEQTGATTTSRVISFEVKDLDGASSGLSQRRYFNSDYLPKATITSITAVGTVGGRITISGTGFGPVSPNLIDLIGLASRTGFQYCANVVVTVEDQTLECDAPPGSGRDLGAFVQVASKYSINFNLFSYIAPTVTSITSVGTLGGTATITGTNFGLAGTDGLTQAANGDRGVFGVTIGGRECADALVTDTTGTQISCTVAEFVGKDLDVTVCVRRQCYTATGAFDYVPPTITGTFSASVFGYFAYITGTNFGPVGTHSYLTVTFQATNGGNSFTCSSTEVTLKSTQIKCMVPAMQAVAAANTNDPSKTYTVTLNVGNQQFEGDQMFTYEKPVITSVTTTSLYGGQVTVQGRNFGAAGGLVPTLQIRDPANSRTYDVGAINTPTDQAPPAVTALHTTATTWVPSYTTNDLATMTPELYITIGTFTSAAAFTGFTYEGPIITGMVTPGGGSQFGDCITATNAVPCTETITISGRNFGPISLMGGNFSTWWAATHDNGRKDVTETRNEFPKFGETYARIEIDGKLPCANADCSTRNNYGLEVESNTGTSIQTIVVHSATRITFTRTAARPESHLTGEGLEIKLHLYCHGEILSTCQDSGTTGAGAFNYLGPDITGFDASVAPTSAGGLITIAGTRFGAPYAANSGFFDTTTHSAAGVKICSRSNPSNCEELVQCTDSTVVSDTQVTCVVSAATLTTGISMKTLINVTLGTKHSGTTGAGRFTYGRPTVGAGTTAPAVGGVRVTIDGTGFGPAGYDDKVKVFVGPLARACTDVVVVSHTRLTCIQNPGTGTLLDVNVTVFSKDGDTLETAAGNAAFSYNQPSVTSVTSCPTDGGTVGVYGENFGNVSRAGLVASDGNGVDPDSVTIGGIPMTSIFIHNDTYLEGTFAGEGPFATRPPHEVVVMIDGQSSASVRAFNFSSPTVTGILKRPAWLGSDNEGLIITGTSFGKSGTNQNQNTLAVTVSGTDIIITNCRVTVSHTQITCATACAAVCNAIEAGTTHLVYRDVEVKVGKAIEVGPGVGTILNSGTSGNGKLKLIGPVIRQVSGATSLMTNRLSFFPASDTLKVTGVNFGKMDASDGSTLEFIGVCRKNISECAPFPFVVPNNDFGDFGTPAATSVFKKSIDNTEVQTVLTERHGTGYSVMVKIAGVTSDDAENIDEKGTGTAVVGAVGNGILDFIGPFVNDVAAGHGILTDGTRGMAVMTQVSVSGERFGPTGLGNIEQVKWDNSSGCPGGCNLPNSNAIVTVLDNQLKFDIPSGVGTAAFKVVISNGISTMTSAAASFTYTLPRIIHVSDVAAGGGTLTITGTSFGPAGDTHLTDLLITDPTSGISVTCTSGTITVAHKEIECTMPAGTGTGKRLDFKIGGLPATNGTGTFSYSQPRITSVATMNTNQIIPSSDIHIDRYPSVGDAPWMVMTGTHFGPIGTKYEYVRLGSDLSGTHSITDPGYANCTKVEVTIPDTEIRCLLGDSAFGSGSGKNYDVLMKLLIGGGNNGPGAGSNTYADKLSYAIPTVTSSTSVTYFGGVTTTITGTNFGCISSSYATNKCPLPTGSDQTVSVQIGGKPCTLPNITVAHTQITCVAPEMTGGSTVPLEDMHMVITVEGQESVNAKYTYNRPLITNVSVASTFGSTVTITGTSFGPITDCSNNASCTIGQILLNNGPQSVSATNAKVTKAGTEIEFDAPANPLIDNALDLELLLSGLSTRVSGHGLFIYGGPIIDTVVGGLTSGGTTTVTGRNFGPVGRNVQRFIIRDGTAEEVCSDVKVTVEDTEITCTSAPGSGTGKDVLITISGAPEDSATLGERMFNYAPAEVTAANPNFSKGGTIVTFTGTSFGVDVTKIKVYVDDTECTSVTLVQLHSVISCTIPQGSGGSRPVRVDVDGIMGNAMPVFSYPPPEITHISATLPAKGSPPPLTIHGSNFGRLYDVSANATQSPQLESVTIGSVLCRFPKVVVDDRVLICDVPKALATVHGGEFDLSDWHHTAGGNMTIMVSLAGGQNSGLTGSNKFAFQEPTVTAIDPRSGTMGDTIRVTGTNLGDSNQAVQVYINGRLSPRVDFTSVESEFTFVLPVGTSINNEVMIKINGRSVSYSGVPALLDYLIPTLDPDGTVPPSTTRGGAVTTLRGTGFGPVGNAYLTSVLIDSVGECLNPNVTVENTELTCITAAGQGGGINTTVTVDGLTSLPTPAFSFHVPIVTGVQIQNNETFLRQGDLIYIRGSNFGTDADKIKVRIKGDNDEPGFGVVCPLTGSRLTFDTNPKETVTCVAPLMVGKDVSVIVDAAGLENINADGLNKVTYPNPAVYTASPAKTNGGVAAGMVTITGTNFGPNGTMYRQYITRVLLGSVPCTEAVVTERNNKIECAPGPGIGKGVDVVMTINNAGSGTSGAGLFNFLPPSVTRIDPPPTIGGIVTVHGENFGPAGTVANATVYTGQTCAGGTCTLIEEIGKPSAVTVVDHETITFNIPSGIGGNYNLSIRLGNQTSGVTGNGKFGYHVPVVQNVEPAIQPATLLISDTKITITGTNFGTLPSSIRVSVGGVDSDSSTIRLVNFRNPDDSVTGLSEIYVTIPFNAGSNLPVQVHVGAMSSVPSTTAVKTDVFSYNTPVISFTTPVPTQGSAVSNVSLSIHGFNFGRVGSISEVRVAGTVCKEPRVITQDTVITCQQPAGMGKDLDVAVRISPTDDTSSTSTGLKKFSYAAPVITRIDPQSAKVGSFITVRGRNFGFSQDLVRLCVIGPNNVDWCNDVNEMLDNHFLFSAKVPAGFGSDRTLRVEVKGLVGVQTTGVVFSYDRPEVSSAEDVPTAGGVLRVIGKQFGPRSSAASTPFDSVTVQDSRQRLLPCAAPRVVVDDTTVECDLPAGSGKGLQVQVSVGGQTSLWKKVFSYAAPVITNIQPAVAAAGETVTVTGLNFGVDASEIMLGMVKNMAFGGGTYDLPIDSTAASISMVASHTKFSFVIPLGAGPELTLLTSLPKYGNDTTFMRVSTSAQSGPSSSTTFSYKAPVISAISPVPTAGGVSTITGTNFGPVGSAFMNSVTMGEGASLLVCSDAKVTMSNTQATCNLGSGSGRAYKVQMVIFNQSNVDSTRFSYAVPVIDSVQPILASSGAVVTVSGKSFGVVVTDISIKLGMYDCMDVAMLANHTRLTCTVPSGEGKVPAVATVNGLPGASTVGEGNFFTFNKSGCDKTNAVNYDVNATTRNHTSCRILGCTKVDKFNYNAEVTEDDGTCEEKPVVVTMRINAAFSEYTSAKETFDDRFKTDLATNLNISQARIEILNVTAGSIVFTFRIFDDGSGGVRVADAAQKLEQLVLSNTWISGSGTDGEPPFVLLGLTVEGSSTGPIETKASEPAISITSIVGVSFGFGILVIWLFIWRRCMTVIAVRCFAPRDDKDDGLVEVQVFSNPLAQEKLPSAYEKYGKLGDLH</sequence>
<evidence type="ECO:0000313" key="4">
    <source>
        <dbReference type="EMBL" id="CAD8707021.1"/>
    </source>
</evidence>
<keyword evidence="2" id="KW-0472">Membrane</keyword>
<dbReference type="EMBL" id="HBFC01016415">
    <property type="protein sequence ID" value="CAD8707021.1"/>
    <property type="molecule type" value="Transcribed_RNA"/>
</dbReference>
<reference evidence="4" key="1">
    <citation type="submission" date="2021-01" db="EMBL/GenBank/DDBJ databases">
        <authorList>
            <person name="Corre E."/>
            <person name="Pelletier E."/>
            <person name="Niang G."/>
            <person name="Scheremetjew M."/>
            <person name="Finn R."/>
            <person name="Kale V."/>
            <person name="Holt S."/>
            <person name="Cochrane G."/>
            <person name="Meng A."/>
            <person name="Brown T."/>
            <person name="Cohen L."/>
        </authorList>
    </citation>
    <scope>NUCLEOTIDE SEQUENCE</scope>
    <source>
        <strain evidence="4">SL-175</strain>
    </source>
</reference>
<feature type="domain" description="IPT/TIG" evidence="3">
    <location>
        <begin position="2941"/>
        <end position="3040"/>
    </location>
</feature>
<gene>
    <name evidence="4" type="ORF">MANT1106_LOCUS9704</name>
</gene>
<feature type="domain" description="IPT/TIG" evidence="3">
    <location>
        <begin position="3242"/>
        <end position="3427"/>
    </location>
</feature>
<feature type="domain" description="IPT/TIG" evidence="3">
    <location>
        <begin position="596"/>
        <end position="687"/>
    </location>
</feature>
<evidence type="ECO:0000256" key="1">
    <source>
        <dbReference type="ARBA" id="ARBA00023180"/>
    </source>
</evidence>
<feature type="domain" description="IPT/TIG" evidence="3">
    <location>
        <begin position="2562"/>
        <end position="2649"/>
    </location>
</feature>
<keyword evidence="2" id="KW-1133">Transmembrane helix</keyword>
<feature type="domain" description="IPT/TIG" evidence="3">
    <location>
        <begin position="688"/>
        <end position="784"/>
    </location>
</feature>
<dbReference type="PANTHER" id="PTHR31341">
    <property type="entry name" value="IPT/TIG DOMAIN-CONTAINING PROTEIN-RELATED-RELATED"/>
    <property type="match status" value="1"/>
</dbReference>
<feature type="domain" description="IPT/TIG" evidence="3">
    <location>
        <begin position="2062"/>
        <end position="2166"/>
    </location>
</feature>
<dbReference type="SMART" id="SM00429">
    <property type="entry name" value="IPT"/>
    <property type="match status" value="8"/>
</dbReference>